<dbReference type="KEGG" id="rbc:BN938_2184"/>
<gene>
    <name evidence="1" type="ORF">BN938_2184</name>
</gene>
<name>A0A060R9J4_9BACT</name>
<dbReference type="Gene3D" id="3.40.30.10">
    <property type="entry name" value="Glutaredoxin"/>
    <property type="match status" value="1"/>
</dbReference>
<dbReference type="EMBL" id="HG934468">
    <property type="protein sequence ID" value="CDN32257.1"/>
    <property type="molecule type" value="Genomic_DNA"/>
</dbReference>
<evidence type="ECO:0008006" key="3">
    <source>
        <dbReference type="Google" id="ProtNLM"/>
    </source>
</evidence>
<sequence length="98" mass="11520">MPYNSDTSKVEFVFVISAKKDKQALKIALQQHKFPYPILCDTEKEFERDNLLPDNELLHCFLLDKENKVKLIGSPLFNEKMWNRYKQEIAKINSSLSD</sequence>
<dbReference type="Proteomes" id="UP000027616">
    <property type="component" value="Chromosome I"/>
</dbReference>
<reference evidence="1 2" key="1">
    <citation type="journal article" date="2015" name="Genome Announc.">
        <title>Complete Genome Sequence of the Novel Leech Symbiont Mucinivorans hirudinis M3T.</title>
        <authorList>
            <person name="Nelson M.C."/>
            <person name="Bomar L."/>
            <person name="Graf J."/>
        </authorList>
    </citation>
    <scope>NUCLEOTIDE SEQUENCE [LARGE SCALE GENOMIC DNA]</scope>
    <source>
        <strain evidence="2">M3</strain>
    </source>
</reference>
<protein>
    <recommendedName>
        <fullName evidence="3">Alkyl hydroperoxide reductase subunit C/ Thiol specific antioxidant domain-containing protein</fullName>
    </recommendedName>
</protein>
<dbReference type="AlphaFoldDB" id="A0A060R9J4"/>
<keyword evidence="2" id="KW-1185">Reference proteome</keyword>
<accession>A0A060R9J4</accession>
<evidence type="ECO:0000313" key="2">
    <source>
        <dbReference type="Proteomes" id="UP000027616"/>
    </source>
</evidence>
<dbReference type="HOGENOM" id="CLU_2369756_0_0_10"/>
<organism evidence="1 2">
    <name type="scientific">Mucinivorans hirudinis</name>
    <dbReference type="NCBI Taxonomy" id="1433126"/>
    <lineage>
        <taxon>Bacteria</taxon>
        <taxon>Pseudomonadati</taxon>
        <taxon>Bacteroidota</taxon>
        <taxon>Bacteroidia</taxon>
        <taxon>Bacteroidales</taxon>
        <taxon>Rikenellaceae</taxon>
        <taxon>Mucinivorans</taxon>
    </lineage>
</organism>
<evidence type="ECO:0000313" key="1">
    <source>
        <dbReference type="EMBL" id="CDN32257.1"/>
    </source>
</evidence>
<proteinExistence type="predicted"/>